<gene>
    <name evidence="1" type="ORF">A3C06_03650</name>
</gene>
<dbReference type="SUPFAM" id="SSF51556">
    <property type="entry name" value="Metallo-dependent hydrolases"/>
    <property type="match status" value="1"/>
</dbReference>
<dbReference type="GO" id="GO:0006207">
    <property type="term" value="P:'de novo' pyrimidine nucleobase biosynthetic process"/>
    <property type="evidence" value="ECO:0007669"/>
    <property type="project" value="TreeGrafter"/>
</dbReference>
<protein>
    <submittedName>
        <fullName evidence="1">Uncharacterized protein</fullName>
    </submittedName>
</protein>
<dbReference type="AlphaFoldDB" id="A0A1G2MT34"/>
<dbReference type="STRING" id="1802312.A3C06_03650"/>
<sequence>MDAIQIPLLQNMYGHLRQGALLALFVPFAAKYCRHYVAMGNTRPPILTAADADVYRDNIYGYTPAPQKKTFVALPAIKIREDTAPEIVLEAIQRGYKLFKLYPLAKTTHADDGIQNYFCKNLRACYEIIAEHGGYALFHPEHPGKRWDDTECEYAFFGIFEAIYNLVPKLNMVWEHLTDTRVLPYLLDMQARVACTVTIHHLMLRLNDVLGKNHHLCRPPAKMLRDVEVLRDYVTHGRSERIMLGLDDAPHDLAHKECAHASCGVWTMPIAPQLIVQVFDEERVLIEQESAGIKALEQFVARNAERYYGLSPSYPPNISKSRLVLHRQPYLVPDAYRLDTTCGCNAIIPIREKPLPTDFVPFMAGQTLPWSVVGK</sequence>
<dbReference type="EMBL" id="MHRQ01000025">
    <property type="protein sequence ID" value="OHA26192.1"/>
    <property type="molecule type" value="Genomic_DNA"/>
</dbReference>
<dbReference type="GO" id="GO:0004151">
    <property type="term" value="F:dihydroorotase activity"/>
    <property type="evidence" value="ECO:0007669"/>
    <property type="project" value="InterPro"/>
</dbReference>
<dbReference type="GO" id="GO:0005737">
    <property type="term" value="C:cytoplasm"/>
    <property type="evidence" value="ECO:0007669"/>
    <property type="project" value="TreeGrafter"/>
</dbReference>
<dbReference type="InterPro" id="IPR032466">
    <property type="entry name" value="Metal_Hydrolase"/>
</dbReference>
<accession>A0A1G2MT34</accession>
<name>A0A1G2MT34_9BACT</name>
<dbReference type="Proteomes" id="UP000177565">
    <property type="component" value="Unassembled WGS sequence"/>
</dbReference>
<organism evidence="1 2">
    <name type="scientific">Candidatus Taylorbacteria bacterium RIFCSPHIGHO2_02_FULL_46_13</name>
    <dbReference type="NCBI Taxonomy" id="1802312"/>
    <lineage>
        <taxon>Bacteria</taxon>
        <taxon>Candidatus Tayloriibacteriota</taxon>
    </lineage>
</organism>
<evidence type="ECO:0000313" key="2">
    <source>
        <dbReference type="Proteomes" id="UP000177565"/>
    </source>
</evidence>
<comment type="caution">
    <text evidence="1">The sequence shown here is derived from an EMBL/GenBank/DDBJ whole genome shotgun (WGS) entry which is preliminary data.</text>
</comment>
<dbReference type="GO" id="GO:0044205">
    <property type="term" value="P:'de novo' UMP biosynthetic process"/>
    <property type="evidence" value="ECO:0007669"/>
    <property type="project" value="UniProtKB-UniPathway"/>
</dbReference>
<dbReference type="UniPathway" id="UPA00070">
    <property type="reaction ID" value="UER00117"/>
</dbReference>
<dbReference type="PANTHER" id="PTHR43137:SF1">
    <property type="entry name" value="DIHYDROOROTASE"/>
    <property type="match status" value="1"/>
</dbReference>
<evidence type="ECO:0000313" key="1">
    <source>
        <dbReference type="EMBL" id="OHA26192.1"/>
    </source>
</evidence>
<reference evidence="1 2" key="1">
    <citation type="journal article" date="2016" name="Nat. Commun.">
        <title>Thousands of microbial genomes shed light on interconnected biogeochemical processes in an aquifer system.</title>
        <authorList>
            <person name="Anantharaman K."/>
            <person name="Brown C.T."/>
            <person name="Hug L.A."/>
            <person name="Sharon I."/>
            <person name="Castelle C.J."/>
            <person name="Probst A.J."/>
            <person name="Thomas B.C."/>
            <person name="Singh A."/>
            <person name="Wilkins M.J."/>
            <person name="Karaoz U."/>
            <person name="Brodie E.L."/>
            <person name="Williams K.H."/>
            <person name="Hubbard S.S."/>
            <person name="Banfield J.F."/>
        </authorList>
    </citation>
    <scope>NUCLEOTIDE SEQUENCE [LARGE SCALE GENOMIC DNA]</scope>
</reference>
<dbReference type="PANTHER" id="PTHR43137">
    <property type="entry name" value="DIHYDROOROTASE"/>
    <property type="match status" value="1"/>
</dbReference>
<proteinExistence type="predicted"/>
<dbReference type="Gene3D" id="3.20.20.140">
    <property type="entry name" value="Metal-dependent hydrolases"/>
    <property type="match status" value="1"/>
</dbReference>
<dbReference type="InterPro" id="IPR004721">
    <property type="entry name" value="DHOdimr"/>
</dbReference>